<evidence type="ECO:0000256" key="1">
    <source>
        <dbReference type="SAM" id="MobiDB-lite"/>
    </source>
</evidence>
<sequence length="74" mass="7858">MTGQPDELALPLLLLAASLTLMALLAHAGRAERRRAARAAERRARAGTAEQDAAALAEGSVREGWTDPTEGHLR</sequence>
<name>A0AAU8KBJ1_9ACTN</name>
<feature type="compositionally biased region" description="Basic and acidic residues" evidence="1">
    <location>
        <begin position="60"/>
        <end position="74"/>
    </location>
</feature>
<dbReference type="RefSeq" id="WP_354596105.1">
    <property type="nucleotide sequence ID" value="NZ_CP136798.1"/>
</dbReference>
<dbReference type="EMBL" id="CP136798">
    <property type="protein sequence ID" value="XCN12276.1"/>
    <property type="molecule type" value="Genomic_DNA"/>
</dbReference>
<feature type="region of interest" description="Disordered" evidence="1">
    <location>
        <begin position="37"/>
        <end position="74"/>
    </location>
</feature>
<dbReference type="AlphaFoldDB" id="A0AAU8KBJ1"/>
<accession>A0AAU8KBJ1</accession>
<reference evidence="2" key="1">
    <citation type="submission" date="2023-10" db="EMBL/GenBank/DDBJ databases">
        <title>Complete genome sequence of Streptomyces sp. JL1001.</title>
        <authorList>
            <person name="Jiang L."/>
        </authorList>
    </citation>
    <scope>NUCLEOTIDE SEQUENCE</scope>
    <source>
        <strain evidence="2">JL1001</strain>
    </source>
</reference>
<evidence type="ECO:0000313" key="2">
    <source>
        <dbReference type="EMBL" id="XCN12276.1"/>
    </source>
</evidence>
<proteinExistence type="predicted"/>
<organism evidence="2">
    <name type="scientific">Streptomyces sp. JL1001</name>
    <dbReference type="NCBI Taxonomy" id="3078227"/>
    <lineage>
        <taxon>Bacteria</taxon>
        <taxon>Bacillati</taxon>
        <taxon>Actinomycetota</taxon>
        <taxon>Actinomycetes</taxon>
        <taxon>Kitasatosporales</taxon>
        <taxon>Streptomycetaceae</taxon>
        <taxon>Streptomyces</taxon>
    </lineage>
</organism>
<protein>
    <submittedName>
        <fullName evidence="2">Uncharacterized protein</fullName>
    </submittedName>
</protein>
<gene>
    <name evidence="2" type="ORF">R1Y80_00885</name>
</gene>